<comment type="catalytic activity">
    <reaction evidence="1 8">
        <text>S-ubiquitinyl-[E2 ubiquitin-conjugating enzyme]-L-cysteine + [acceptor protein]-L-lysine = [E2 ubiquitin-conjugating enzyme]-L-cysteine + N(6)-ubiquitinyl-[acceptor protein]-L-lysine.</text>
        <dbReference type="EC" id="2.3.2.27"/>
    </reaction>
</comment>
<dbReference type="PROSITE" id="PS50089">
    <property type="entry name" value="ZF_RING_2"/>
    <property type="match status" value="1"/>
</dbReference>
<evidence type="ECO:0000256" key="8">
    <source>
        <dbReference type="RuleBase" id="RU367001"/>
    </source>
</evidence>
<feature type="compositionally biased region" description="Pro residues" evidence="9">
    <location>
        <begin position="502"/>
        <end position="515"/>
    </location>
</feature>
<dbReference type="InterPro" id="IPR036537">
    <property type="entry name" value="Adaptor_Cbl_N_dom_sf"/>
</dbReference>
<dbReference type="InterPro" id="IPR014741">
    <property type="entry name" value="Adaptor_Cbl_EF_hand-like"/>
</dbReference>
<comment type="caution">
    <text evidence="13">The sequence shown here is derived from an EMBL/GenBank/DDBJ whole genome shotgun (WGS) entry which is preliminary data.</text>
</comment>
<feature type="compositionally biased region" description="Polar residues" evidence="9">
    <location>
        <begin position="487"/>
        <end position="501"/>
    </location>
</feature>
<feature type="compositionally biased region" description="Polar residues" evidence="9">
    <location>
        <begin position="833"/>
        <end position="849"/>
    </location>
</feature>
<feature type="domain" description="RING-type" evidence="11">
    <location>
        <begin position="378"/>
        <end position="420"/>
    </location>
</feature>
<dbReference type="PANTHER" id="PTHR23007">
    <property type="entry name" value="CBL"/>
    <property type="match status" value="1"/>
</dbReference>
<dbReference type="PROSITE" id="PS00518">
    <property type="entry name" value="ZF_RING_1"/>
    <property type="match status" value="1"/>
</dbReference>
<keyword evidence="3 8" id="KW-0479">Metal-binding</keyword>
<keyword evidence="4 7" id="KW-0863">Zinc-finger</keyword>
<comment type="function">
    <text evidence="8">E3 ubiquitin-protein ligase which accepts ubiquitin from specific E2 ubiquitin-conjugating enzymes, and transfers it to substrates, generally promoting their degradation by the proteasome.</text>
</comment>
<keyword evidence="6 8" id="KW-0106">Calcium</keyword>
<feature type="region of interest" description="Disordered" evidence="9">
    <location>
        <begin position="440"/>
        <end position="530"/>
    </location>
</feature>
<evidence type="ECO:0000256" key="9">
    <source>
        <dbReference type="SAM" id="MobiDB-lite"/>
    </source>
</evidence>
<dbReference type="InterPro" id="IPR036860">
    <property type="entry name" value="SH2_dom_sf"/>
</dbReference>
<dbReference type="InterPro" id="IPR001841">
    <property type="entry name" value="Znf_RING"/>
</dbReference>
<feature type="compositionally biased region" description="Pro residues" evidence="9">
    <location>
        <begin position="796"/>
        <end position="821"/>
    </location>
</feature>
<dbReference type="EC" id="2.3.2.27" evidence="8"/>
<dbReference type="InterPro" id="IPR014742">
    <property type="entry name" value="Adaptor_Cbl_SH2-like"/>
</dbReference>
<dbReference type="InterPro" id="IPR017907">
    <property type="entry name" value="Znf_RING_CS"/>
</dbReference>
<dbReference type="InterPro" id="IPR003153">
    <property type="entry name" value="Adaptor_Cbl_N_hlx"/>
</dbReference>
<dbReference type="CDD" id="cd14392">
    <property type="entry name" value="UBA_Cbl-b"/>
    <property type="match status" value="1"/>
</dbReference>
<dbReference type="Pfam" id="PF02761">
    <property type="entry name" value="Cbl_N2"/>
    <property type="match status" value="1"/>
</dbReference>
<feature type="compositionally biased region" description="Basic and acidic residues" evidence="9">
    <location>
        <begin position="741"/>
        <end position="750"/>
    </location>
</feature>
<keyword evidence="8" id="KW-0808">Transferase</keyword>
<feature type="compositionally biased region" description="Polar residues" evidence="9">
    <location>
        <begin position="564"/>
        <end position="574"/>
    </location>
</feature>
<dbReference type="EMBL" id="CAWYQH010000046">
    <property type="protein sequence ID" value="CAK8677732.1"/>
    <property type="molecule type" value="Genomic_DNA"/>
</dbReference>
<dbReference type="SUPFAM" id="SSF47668">
    <property type="entry name" value="N-terminal domain of cbl (N-cbl)"/>
    <property type="match status" value="1"/>
</dbReference>
<dbReference type="SMART" id="SM00165">
    <property type="entry name" value="UBA"/>
    <property type="match status" value="1"/>
</dbReference>
<feature type="region of interest" description="Disordered" evidence="9">
    <location>
        <begin position="644"/>
        <end position="679"/>
    </location>
</feature>
<evidence type="ECO:0000313" key="14">
    <source>
        <dbReference type="Proteomes" id="UP001642483"/>
    </source>
</evidence>
<sequence>MATGITNGPQAPQRTAPRSGIGFFTHFRGFHDALNDVTPHHQRATIDKRYIEKASKLMDKVAKFCQQSKMNLKNSPPYILDILPDTYNHLRLIMSRYEDRLQVLNDCEYFRIFLENLIKKCKEAIKLFKEGRERMFDETSQHRRSLTKLSLVFSHMLAELKGEFPDGRFIGEEYIITKSEAAQFWRNTFGTRTIVPWKVFRQELVKVHPISSGLECIALKSTIDLVCNDFISNFEFDVFSRLFQPWSTLLKNWNMLAVTHPGYMAFLTYDEVKARLLKYINMPGSYIFRLSCTRLGQWAVGYVTMDGQILQTIPQNKSLCQALIDGCREGFYLFPDGRQVNPDLTTLLEQSGDEEEHIHVSQEQYELYCEMGSTFQLCKICAENNKDVRIEPCGHLICKSCLESWQDMDNSAFPTCPWCRREIKGTETVVIEPYIGEDCHKEDAENNDEKSSTKDQDAKELKEDSASNEEEDLFGEVGVNIPRPGTSYLSVSGADTQTLQPQPSPNMPRRQPPQPSLGHSPAASGASSTLNPNMVVDEASYACKVSPIIPPKPSPHLSMASDRPLSSQEWSPQAYSAMVTRRQRPGEANKLTLSPGDVPTSSKSNRPRPMSSILDSVTAMKDRRIPPVKNAADAVLQIGRQSFKQKAEAQDKSSVQSSSTDVYDFAEEVSTGRPPVASRAIVQASIQQTARTTTPDLDPSLRHRVPSEYDWIMPRSKQTDNAALSNQPPRLHNSGPPAKQGEARGSDCTRHQQAHAAPEVPPRPGPHVLLSHPPTTSSNLRMSPSPWSPVSASGPQLPPRTTKPPDPMSDPLSLVPPPRPPKTTNAPPIPSRNAPTWQPTNSETNNAPNSSSLVQSSTLESAGSLSLDENIARLMERGYSFDDVNRALAIAQNNSAIAAQILQSFVPTFT</sequence>
<evidence type="ECO:0000259" key="12">
    <source>
        <dbReference type="PROSITE" id="PS51506"/>
    </source>
</evidence>
<evidence type="ECO:0000256" key="7">
    <source>
        <dbReference type="PROSITE-ProRule" id="PRU00175"/>
    </source>
</evidence>
<feature type="compositionally biased region" description="Polar residues" evidence="9">
    <location>
        <begin position="652"/>
        <end position="661"/>
    </location>
</feature>
<feature type="domain" description="UBA" evidence="10">
    <location>
        <begin position="866"/>
        <end position="905"/>
    </location>
</feature>
<dbReference type="InterPro" id="IPR024159">
    <property type="entry name" value="Cbl_PTB"/>
</dbReference>
<evidence type="ECO:0000256" key="2">
    <source>
        <dbReference type="ARBA" id="ARBA00004906"/>
    </source>
</evidence>
<accession>A0ABP0FHC7</accession>
<dbReference type="InterPro" id="IPR013083">
    <property type="entry name" value="Znf_RING/FYVE/PHD"/>
</dbReference>
<feature type="region of interest" description="Disordered" evidence="9">
    <location>
        <begin position="547"/>
        <end position="611"/>
    </location>
</feature>
<evidence type="ECO:0000256" key="3">
    <source>
        <dbReference type="ARBA" id="ARBA00022723"/>
    </source>
</evidence>
<gene>
    <name evidence="13" type="ORF">CVLEPA_LOCUS7731</name>
</gene>
<evidence type="ECO:0000256" key="1">
    <source>
        <dbReference type="ARBA" id="ARBA00000900"/>
    </source>
</evidence>
<dbReference type="PROSITE" id="PS50030">
    <property type="entry name" value="UBA"/>
    <property type="match status" value="1"/>
</dbReference>
<dbReference type="CDD" id="cd09920">
    <property type="entry name" value="SH2_Cbl-b_TKB"/>
    <property type="match status" value="1"/>
</dbReference>
<name>A0ABP0FHC7_CLALP</name>
<evidence type="ECO:0000256" key="4">
    <source>
        <dbReference type="ARBA" id="ARBA00022771"/>
    </source>
</evidence>
<evidence type="ECO:0000259" key="10">
    <source>
        <dbReference type="PROSITE" id="PS50030"/>
    </source>
</evidence>
<dbReference type="Pfam" id="PF13920">
    <property type="entry name" value="zf-C3HC4_3"/>
    <property type="match status" value="1"/>
</dbReference>
<dbReference type="Proteomes" id="UP001642483">
    <property type="component" value="Unassembled WGS sequence"/>
</dbReference>
<organism evidence="13 14">
    <name type="scientific">Clavelina lepadiformis</name>
    <name type="common">Light-bulb sea squirt</name>
    <name type="synonym">Ascidia lepadiformis</name>
    <dbReference type="NCBI Taxonomy" id="159417"/>
    <lineage>
        <taxon>Eukaryota</taxon>
        <taxon>Metazoa</taxon>
        <taxon>Chordata</taxon>
        <taxon>Tunicata</taxon>
        <taxon>Ascidiacea</taxon>
        <taxon>Aplousobranchia</taxon>
        <taxon>Clavelinidae</taxon>
        <taxon>Clavelina</taxon>
    </lineage>
</organism>
<dbReference type="Gene3D" id="1.10.238.10">
    <property type="entry name" value="EF-hand"/>
    <property type="match status" value="1"/>
</dbReference>
<dbReference type="SUPFAM" id="SSF57850">
    <property type="entry name" value="RING/U-box"/>
    <property type="match status" value="1"/>
</dbReference>
<dbReference type="Gene3D" id="3.30.505.10">
    <property type="entry name" value="SH2 domain"/>
    <property type="match status" value="1"/>
</dbReference>
<dbReference type="Gene3D" id="3.30.40.10">
    <property type="entry name" value="Zinc/RING finger domain, C3HC4 (zinc finger)"/>
    <property type="match status" value="1"/>
</dbReference>
<dbReference type="Gene3D" id="1.10.8.10">
    <property type="entry name" value="DNA helicase RuvA subunit, C-terminal domain"/>
    <property type="match status" value="1"/>
</dbReference>
<comment type="pathway">
    <text evidence="2 8">Protein modification; protein ubiquitination.</text>
</comment>
<dbReference type="Gene3D" id="1.20.930.20">
    <property type="entry name" value="Adaptor protein Cbl, N-terminal domain"/>
    <property type="match status" value="1"/>
</dbReference>
<feature type="domain" description="Cbl-PTB" evidence="12">
    <location>
        <begin position="42"/>
        <end position="346"/>
    </location>
</feature>
<feature type="compositionally biased region" description="Basic and acidic residues" evidence="9">
    <location>
        <begin position="440"/>
        <end position="465"/>
    </location>
</feature>
<keyword evidence="14" id="KW-1185">Reference proteome</keyword>
<evidence type="ECO:0000256" key="6">
    <source>
        <dbReference type="ARBA" id="ARBA00022837"/>
    </source>
</evidence>
<feature type="region of interest" description="Disordered" evidence="9">
    <location>
        <begin position="720"/>
        <end position="862"/>
    </location>
</feature>
<keyword evidence="8" id="KW-0833">Ubl conjugation pathway</keyword>
<keyword evidence="5 8" id="KW-0862">Zinc</keyword>
<dbReference type="SMART" id="SM00184">
    <property type="entry name" value="RING"/>
    <property type="match status" value="1"/>
</dbReference>
<evidence type="ECO:0000313" key="13">
    <source>
        <dbReference type="EMBL" id="CAK8677732.1"/>
    </source>
</evidence>
<dbReference type="InterPro" id="IPR011992">
    <property type="entry name" value="EF-hand-dom_pair"/>
</dbReference>
<reference evidence="13 14" key="1">
    <citation type="submission" date="2024-02" db="EMBL/GenBank/DDBJ databases">
        <authorList>
            <person name="Daric V."/>
            <person name="Darras S."/>
        </authorList>
    </citation>
    <scope>NUCLEOTIDE SEQUENCE [LARGE SCALE GENOMIC DNA]</scope>
</reference>
<feature type="compositionally biased region" description="Low complexity" evidence="9">
    <location>
        <begin position="850"/>
        <end position="861"/>
    </location>
</feature>
<comment type="domain">
    <text evidence="8">The N-terminus is composed of the phosphotyrosine binding (PTB) domain, a short linker region and the RING-type zinc finger. The PTB domain, which is also called TKB (tyrosine kinase binding) domain, is composed of three different subdomains: a four-helix bundle (4H), a calcium-binding EF hand and a divergent SH2 domain.</text>
</comment>
<dbReference type="PANTHER" id="PTHR23007:SF11">
    <property type="entry name" value="E3 UBIQUITIN-PROTEIN LIGASE CBL"/>
    <property type="match status" value="1"/>
</dbReference>
<dbReference type="Pfam" id="PF02762">
    <property type="entry name" value="Cbl_N3"/>
    <property type="match status" value="1"/>
</dbReference>
<dbReference type="SUPFAM" id="SSF55550">
    <property type="entry name" value="SH2 domain"/>
    <property type="match status" value="1"/>
</dbReference>
<dbReference type="InterPro" id="IPR015940">
    <property type="entry name" value="UBA"/>
</dbReference>
<dbReference type="PROSITE" id="PS51506">
    <property type="entry name" value="CBL_PTB"/>
    <property type="match status" value="1"/>
</dbReference>
<dbReference type="Pfam" id="PF02262">
    <property type="entry name" value="Cbl_N"/>
    <property type="match status" value="1"/>
</dbReference>
<evidence type="ECO:0000256" key="5">
    <source>
        <dbReference type="ARBA" id="ARBA00022833"/>
    </source>
</evidence>
<proteinExistence type="predicted"/>
<feature type="compositionally biased region" description="Polar residues" evidence="9">
    <location>
        <begin position="773"/>
        <end position="782"/>
    </location>
</feature>
<dbReference type="SUPFAM" id="SSF47473">
    <property type="entry name" value="EF-hand"/>
    <property type="match status" value="1"/>
</dbReference>
<evidence type="ECO:0000259" key="11">
    <source>
        <dbReference type="PROSITE" id="PS50089"/>
    </source>
</evidence>
<dbReference type="InterPro" id="IPR024162">
    <property type="entry name" value="Adaptor_Cbl"/>
</dbReference>
<protein>
    <recommendedName>
        <fullName evidence="8">E3 ubiquitin-protein ligase CBL</fullName>
        <ecNumber evidence="8">2.3.2.27</ecNumber>
    </recommendedName>
</protein>